<dbReference type="GO" id="GO:0016301">
    <property type="term" value="F:kinase activity"/>
    <property type="evidence" value="ECO:0007669"/>
    <property type="project" value="UniProtKB-KW"/>
</dbReference>
<gene>
    <name evidence="3" type="ORF">ACFYY5_32430</name>
</gene>
<dbReference type="Pfam" id="PF00069">
    <property type="entry name" value="Pkinase"/>
    <property type="match status" value="1"/>
</dbReference>
<sequence>MTRIGHYDLITEFTTAGGGQCRWAFASKDGHEYFLKEFLNPTYPLADSPGSAATKARKMERCIKFEQHQQRIIAALEPLSKPGGNLVVTRDFFREGARYYKATDKIDVSSVSVDRVHTLSRRHQAILATTVAHSVQILHRIGLVHGDIKPPNVLLKETKRAHFAAKLIDFDDAFFSGEPTARGEVVGDIVYYSPELYRYITGDAPAADITLASDIFALGILFTEYFAGRRPQFGAAETCALGALDREPLTSGVESRWPEMHYLLQQMLDVDYQKRPTIDTVIVQLKSLRDGRTIVDPIAGPAAASGSSARDKASEATRAPESRLRGSLVSRPETVRPCDAEKPRLRGSLINNSRKRDD</sequence>
<dbReference type="PROSITE" id="PS00108">
    <property type="entry name" value="PROTEIN_KINASE_ST"/>
    <property type="match status" value="1"/>
</dbReference>
<feature type="compositionally biased region" description="Basic and acidic residues" evidence="1">
    <location>
        <begin position="333"/>
        <end position="344"/>
    </location>
</feature>
<organism evidence="3 4">
    <name type="scientific">Nocardia elegans</name>
    <dbReference type="NCBI Taxonomy" id="300029"/>
    <lineage>
        <taxon>Bacteria</taxon>
        <taxon>Bacillati</taxon>
        <taxon>Actinomycetota</taxon>
        <taxon>Actinomycetes</taxon>
        <taxon>Mycobacteriales</taxon>
        <taxon>Nocardiaceae</taxon>
        <taxon>Nocardia</taxon>
    </lineage>
</organism>
<reference evidence="3 4" key="1">
    <citation type="submission" date="2024-10" db="EMBL/GenBank/DDBJ databases">
        <title>The Natural Products Discovery Center: Release of the First 8490 Sequenced Strains for Exploring Actinobacteria Biosynthetic Diversity.</title>
        <authorList>
            <person name="Kalkreuter E."/>
            <person name="Kautsar S.A."/>
            <person name="Yang D."/>
            <person name="Bader C.D."/>
            <person name="Teijaro C.N."/>
            <person name="Fluegel L."/>
            <person name="Davis C.M."/>
            <person name="Simpson J.R."/>
            <person name="Lauterbach L."/>
            <person name="Steele A.D."/>
            <person name="Gui C."/>
            <person name="Meng S."/>
            <person name="Li G."/>
            <person name="Viehrig K."/>
            <person name="Ye F."/>
            <person name="Su P."/>
            <person name="Kiefer A.F."/>
            <person name="Nichols A."/>
            <person name="Cepeda A.J."/>
            <person name="Yan W."/>
            <person name="Fan B."/>
            <person name="Jiang Y."/>
            <person name="Adhikari A."/>
            <person name="Zheng C.-J."/>
            <person name="Schuster L."/>
            <person name="Cowan T.M."/>
            <person name="Smanski M.J."/>
            <person name="Chevrette M.G."/>
            <person name="De Carvalho L.P.S."/>
            <person name="Shen B."/>
        </authorList>
    </citation>
    <scope>NUCLEOTIDE SEQUENCE [LARGE SCALE GENOMIC DNA]</scope>
    <source>
        <strain evidence="3 4">NPDC001867</strain>
    </source>
</reference>
<dbReference type="RefSeq" id="WP_195021888.1">
    <property type="nucleotide sequence ID" value="NZ_JADLPS010000001.1"/>
</dbReference>
<dbReference type="SMART" id="SM00220">
    <property type="entry name" value="S_TKc"/>
    <property type="match status" value="1"/>
</dbReference>
<dbReference type="SUPFAM" id="SSF56112">
    <property type="entry name" value="Protein kinase-like (PK-like)"/>
    <property type="match status" value="1"/>
</dbReference>
<dbReference type="PANTHER" id="PTHR44167:SF18">
    <property type="entry name" value="PROTEIN KINASE DOMAIN-CONTAINING PROTEIN"/>
    <property type="match status" value="1"/>
</dbReference>
<dbReference type="Gene3D" id="1.10.510.10">
    <property type="entry name" value="Transferase(Phosphotransferase) domain 1"/>
    <property type="match status" value="1"/>
</dbReference>
<dbReference type="InterPro" id="IPR011009">
    <property type="entry name" value="Kinase-like_dom_sf"/>
</dbReference>
<evidence type="ECO:0000259" key="2">
    <source>
        <dbReference type="PROSITE" id="PS50011"/>
    </source>
</evidence>
<dbReference type="PANTHER" id="PTHR44167">
    <property type="entry name" value="OVARIAN-SPECIFIC SERINE/THREONINE-PROTEIN KINASE LOK-RELATED"/>
    <property type="match status" value="1"/>
</dbReference>
<proteinExistence type="predicted"/>
<feature type="region of interest" description="Disordered" evidence="1">
    <location>
        <begin position="299"/>
        <end position="358"/>
    </location>
</feature>
<name>A0ABW6TQQ0_9NOCA</name>
<keyword evidence="4" id="KW-1185">Reference proteome</keyword>
<evidence type="ECO:0000313" key="3">
    <source>
        <dbReference type="EMBL" id="MFF4027564.1"/>
    </source>
</evidence>
<feature type="compositionally biased region" description="Basic and acidic residues" evidence="1">
    <location>
        <begin position="309"/>
        <end position="324"/>
    </location>
</feature>
<comment type="caution">
    <text evidence="3">The sequence shown here is derived from an EMBL/GenBank/DDBJ whole genome shotgun (WGS) entry which is preliminary data.</text>
</comment>
<keyword evidence="3" id="KW-0418">Kinase</keyword>
<dbReference type="InterPro" id="IPR000719">
    <property type="entry name" value="Prot_kinase_dom"/>
</dbReference>
<keyword evidence="3" id="KW-0808">Transferase</keyword>
<feature type="domain" description="Protein kinase" evidence="2">
    <location>
        <begin position="10"/>
        <end position="288"/>
    </location>
</feature>
<dbReference type="Proteomes" id="UP001602089">
    <property type="component" value="Unassembled WGS sequence"/>
</dbReference>
<protein>
    <submittedName>
        <fullName evidence="3">Protein kinase</fullName>
    </submittedName>
</protein>
<accession>A0ABW6TQQ0</accession>
<dbReference type="PROSITE" id="PS50011">
    <property type="entry name" value="PROTEIN_KINASE_DOM"/>
    <property type="match status" value="1"/>
</dbReference>
<evidence type="ECO:0000313" key="4">
    <source>
        <dbReference type="Proteomes" id="UP001602089"/>
    </source>
</evidence>
<dbReference type="EMBL" id="JBIATK010000015">
    <property type="protein sequence ID" value="MFF4027564.1"/>
    <property type="molecule type" value="Genomic_DNA"/>
</dbReference>
<dbReference type="InterPro" id="IPR008271">
    <property type="entry name" value="Ser/Thr_kinase_AS"/>
</dbReference>
<feature type="compositionally biased region" description="Low complexity" evidence="1">
    <location>
        <begin position="299"/>
        <end position="308"/>
    </location>
</feature>
<evidence type="ECO:0000256" key="1">
    <source>
        <dbReference type="SAM" id="MobiDB-lite"/>
    </source>
</evidence>